<keyword evidence="3" id="KW-1185">Reference proteome</keyword>
<comment type="caution">
    <text evidence="2">The sequence shown here is derived from an EMBL/GenBank/DDBJ whole genome shotgun (WGS) entry which is preliminary data.</text>
</comment>
<name>A0AAV4PRY4_9ARAC</name>
<protein>
    <submittedName>
        <fullName evidence="2">Uncharacterized protein</fullName>
    </submittedName>
</protein>
<feature type="compositionally biased region" description="Basic and acidic residues" evidence="1">
    <location>
        <begin position="82"/>
        <end position="93"/>
    </location>
</feature>
<reference evidence="2 3" key="1">
    <citation type="submission" date="2021-06" db="EMBL/GenBank/DDBJ databases">
        <title>Caerostris darwini draft genome.</title>
        <authorList>
            <person name="Kono N."/>
            <person name="Arakawa K."/>
        </authorList>
    </citation>
    <scope>NUCLEOTIDE SEQUENCE [LARGE SCALE GENOMIC DNA]</scope>
</reference>
<dbReference type="AlphaFoldDB" id="A0AAV4PRY4"/>
<feature type="compositionally biased region" description="Pro residues" evidence="1">
    <location>
        <begin position="68"/>
        <end position="77"/>
    </location>
</feature>
<dbReference type="Proteomes" id="UP001054837">
    <property type="component" value="Unassembled WGS sequence"/>
</dbReference>
<feature type="region of interest" description="Disordered" evidence="1">
    <location>
        <begin position="1"/>
        <end position="25"/>
    </location>
</feature>
<dbReference type="EMBL" id="BPLQ01003353">
    <property type="protein sequence ID" value="GIX99879.1"/>
    <property type="molecule type" value="Genomic_DNA"/>
</dbReference>
<evidence type="ECO:0000313" key="2">
    <source>
        <dbReference type="EMBL" id="GIX99879.1"/>
    </source>
</evidence>
<proteinExistence type="predicted"/>
<sequence>MTPSTKRYIYKQSHPLSNNPRPFKEPRLRKYIYKKKIYPRTISKPKPGKKTNAATRACRRISCGTPLLHPPAIPPTDDPLEDAEHVPGPRGVVGRECREMRQLWV</sequence>
<evidence type="ECO:0000256" key="1">
    <source>
        <dbReference type="SAM" id="MobiDB-lite"/>
    </source>
</evidence>
<evidence type="ECO:0000313" key="3">
    <source>
        <dbReference type="Proteomes" id="UP001054837"/>
    </source>
</evidence>
<accession>A0AAV4PRY4</accession>
<organism evidence="2 3">
    <name type="scientific">Caerostris darwini</name>
    <dbReference type="NCBI Taxonomy" id="1538125"/>
    <lineage>
        <taxon>Eukaryota</taxon>
        <taxon>Metazoa</taxon>
        <taxon>Ecdysozoa</taxon>
        <taxon>Arthropoda</taxon>
        <taxon>Chelicerata</taxon>
        <taxon>Arachnida</taxon>
        <taxon>Araneae</taxon>
        <taxon>Araneomorphae</taxon>
        <taxon>Entelegynae</taxon>
        <taxon>Araneoidea</taxon>
        <taxon>Araneidae</taxon>
        <taxon>Caerostris</taxon>
    </lineage>
</organism>
<gene>
    <name evidence="2" type="ORF">CDAR_238821</name>
</gene>
<feature type="region of interest" description="Disordered" evidence="1">
    <location>
        <begin position="65"/>
        <end position="93"/>
    </location>
</feature>